<keyword evidence="3" id="KW-1185">Reference proteome</keyword>
<feature type="coiled-coil region" evidence="1">
    <location>
        <begin position="44"/>
        <end position="214"/>
    </location>
</feature>
<dbReference type="RefSeq" id="WP_090322318.1">
    <property type="nucleotide sequence ID" value="NZ_FNOE01000041.1"/>
</dbReference>
<keyword evidence="1" id="KW-0175">Coiled coil</keyword>
<name>A0A1H8USY1_9PROT</name>
<proteinExistence type="predicted"/>
<dbReference type="OrthoDB" id="9765972at2"/>
<evidence type="ECO:0000313" key="3">
    <source>
        <dbReference type="Proteomes" id="UP000198814"/>
    </source>
</evidence>
<dbReference type="STRING" id="42354.SAMN05216333_13918"/>
<evidence type="ECO:0008006" key="4">
    <source>
        <dbReference type="Google" id="ProtNLM"/>
    </source>
</evidence>
<evidence type="ECO:0000313" key="2">
    <source>
        <dbReference type="EMBL" id="SEP05698.1"/>
    </source>
</evidence>
<evidence type="ECO:0000256" key="1">
    <source>
        <dbReference type="SAM" id="Coils"/>
    </source>
</evidence>
<gene>
    <name evidence="2" type="ORF">SAMN05216333_13918</name>
</gene>
<dbReference type="InterPro" id="IPR019219">
    <property type="entry name" value="DUF2130"/>
</dbReference>
<dbReference type="AlphaFoldDB" id="A0A1H8USY1"/>
<dbReference type="Pfam" id="PF09903">
    <property type="entry name" value="DUF2130"/>
    <property type="match status" value="1"/>
</dbReference>
<reference evidence="3" key="1">
    <citation type="submission" date="2016-10" db="EMBL/GenBank/DDBJ databases">
        <authorList>
            <person name="Varghese N."/>
            <person name="Submissions S."/>
        </authorList>
    </citation>
    <scope>NUCLEOTIDE SEQUENCE [LARGE SCALE GENOMIC DNA]</scope>
    <source>
        <strain evidence="3">Nm76</strain>
    </source>
</reference>
<dbReference type="Proteomes" id="UP000198814">
    <property type="component" value="Unassembled WGS sequence"/>
</dbReference>
<dbReference type="EMBL" id="FODO01000039">
    <property type="protein sequence ID" value="SEP05698.1"/>
    <property type="molecule type" value="Genomic_DNA"/>
</dbReference>
<organism evidence="2 3">
    <name type="scientific">Nitrosomonas oligotropha</name>
    <dbReference type="NCBI Taxonomy" id="42354"/>
    <lineage>
        <taxon>Bacteria</taxon>
        <taxon>Pseudomonadati</taxon>
        <taxon>Pseudomonadota</taxon>
        <taxon>Betaproteobacteria</taxon>
        <taxon>Nitrosomonadales</taxon>
        <taxon>Nitrosomonadaceae</taxon>
        <taxon>Nitrosomonas</taxon>
    </lineage>
</organism>
<accession>A0A1H8USY1</accession>
<protein>
    <recommendedName>
        <fullName evidence="4">DUF2130 domain-containing protein</fullName>
    </recommendedName>
</protein>
<sequence length="427" mass="48790">MTEPTITCPNCKTEIKLTESLAAPLIESTRRQFEQRLAQKDSEIIQREQAMREKEKQLAEDKRKFEDQVADQVAEQLKAERARVIAEESKKAKLASAAELENKARELTELQEVLKSRDEKLAEAQKAQAELIKKQRELDDAKRELELTVEKRVQDGLIEVRTLAKKEAEDEQKLKVMEKEQTIAAMQKQIEDLKRRAEQGSQQLQGEVQELELENLLRSKFPFDTIEPVPKGEYGGDVLHRVVGTGGQPGGTILWEFKRTKNWSDTWLVKLRDDQRTAKAEIAVIVSQILPKGVETFELVEGVWVTHPRAALPVAMILRQSLLEVALARQSSEGQQTKTEMVYQYLTGPRFRQRVEAIVEAFSTMQEDLDKERKAIMKQWAKREEQIERVMGATVGMYGDLQGIAGKSLQEIEGLSFHALEDRTVEQ</sequence>